<dbReference type="AlphaFoldDB" id="A0A224YB35"/>
<dbReference type="EMBL" id="GFPF01000347">
    <property type="protein sequence ID" value="MAA11493.1"/>
    <property type="molecule type" value="Transcribed_RNA"/>
</dbReference>
<accession>A0A224YB35</accession>
<feature type="signal peptide" evidence="1">
    <location>
        <begin position="1"/>
        <end position="31"/>
    </location>
</feature>
<keyword evidence="1" id="KW-0732">Signal</keyword>
<reference evidence="2" key="1">
    <citation type="journal article" date="2017" name="Parasit. Vectors">
        <title>Sialotranscriptomics of Rhipicephalus zambeziensis reveals intricate expression profiles of secretory proteins and suggests tight temporal transcriptional regulation during blood-feeding.</title>
        <authorList>
            <person name="de Castro M.H."/>
            <person name="de Klerk D."/>
            <person name="Pienaar R."/>
            <person name="Rees D.J.G."/>
            <person name="Mans B.J."/>
        </authorList>
    </citation>
    <scope>NUCLEOTIDE SEQUENCE</scope>
    <source>
        <tissue evidence="2">Salivary glands</tissue>
    </source>
</reference>
<sequence>MAFAVSIRSAILAAVILQAVFVRLSIPASTSESTTAGPDLNFESCNQTCNSTHKKPCSNDTCFCVTRNHDIMGECWTWSWDGMDYNETLPANISDAAPQYNNTA</sequence>
<evidence type="ECO:0000256" key="1">
    <source>
        <dbReference type="SAM" id="SignalP"/>
    </source>
</evidence>
<feature type="chain" id="PRO_5012940125" evidence="1">
    <location>
        <begin position="32"/>
        <end position="104"/>
    </location>
</feature>
<proteinExistence type="predicted"/>
<organism evidence="2">
    <name type="scientific">Rhipicephalus zambeziensis</name>
    <dbReference type="NCBI Taxonomy" id="60191"/>
    <lineage>
        <taxon>Eukaryota</taxon>
        <taxon>Metazoa</taxon>
        <taxon>Ecdysozoa</taxon>
        <taxon>Arthropoda</taxon>
        <taxon>Chelicerata</taxon>
        <taxon>Arachnida</taxon>
        <taxon>Acari</taxon>
        <taxon>Parasitiformes</taxon>
        <taxon>Ixodida</taxon>
        <taxon>Ixodoidea</taxon>
        <taxon>Ixodidae</taxon>
        <taxon>Rhipicephalinae</taxon>
        <taxon>Rhipicephalus</taxon>
        <taxon>Rhipicephalus</taxon>
    </lineage>
</organism>
<name>A0A224YB35_9ACAR</name>
<evidence type="ECO:0000313" key="2">
    <source>
        <dbReference type="EMBL" id="MAA11493.1"/>
    </source>
</evidence>
<protein>
    <submittedName>
        <fullName evidence="2">Basic tail secreted protein</fullName>
    </submittedName>
</protein>